<reference evidence="10 11" key="1">
    <citation type="submission" date="2022-03" db="EMBL/GenBank/DDBJ databases">
        <authorList>
            <person name="Macdonald S."/>
            <person name="Ahmed S."/>
            <person name="Newling K."/>
        </authorList>
    </citation>
    <scope>NUCLEOTIDE SEQUENCE [LARGE SCALE GENOMIC DNA]</scope>
</reference>
<evidence type="ECO:0000256" key="9">
    <source>
        <dbReference type="SAM" id="MobiDB-lite"/>
    </source>
</evidence>
<comment type="subunit">
    <text evidence="7">Heterotrimeric transcription factor composed of three components, NF-YA, NF-YB and NF-YC. NF-YB and NF-YC must interact and dimerize for NF-YA association and DNA binding.</text>
</comment>
<keyword evidence="11" id="KW-1185">Reference proteome</keyword>
<comment type="subcellular location">
    <subcellularLocation>
        <location evidence="1 8">Nucleus</location>
    </subcellularLocation>
</comment>
<evidence type="ECO:0000256" key="4">
    <source>
        <dbReference type="ARBA" id="ARBA00023159"/>
    </source>
</evidence>
<name>A0ABC8M3X1_ERUVS</name>
<comment type="function">
    <text evidence="8">Component of the sequence-specific heterotrimeric transcription factor (NF-Y) which specifically recognizes a 5'-CCAAT-3' box motif found in the promoters of its target genes.</text>
</comment>
<dbReference type="GO" id="GO:0005634">
    <property type="term" value="C:nucleus"/>
    <property type="evidence" value="ECO:0007669"/>
    <property type="project" value="UniProtKB-SubCell"/>
</dbReference>
<feature type="compositionally biased region" description="Basic and acidic residues" evidence="9">
    <location>
        <begin position="239"/>
        <end position="256"/>
    </location>
</feature>
<evidence type="ECO:0000256" key="2">
    <source>
        <dbReference type="ARBA" id="ARBA00023015"/>
    </source>
</evidence>
<comment type="similarity">
    <text evidence="8">Belongs to the NFYA/HAP2 subunit family.</text>
</comment>
<proteinExistence type="inferred from homology"/>
<dbReference type="GO" id="GO:0003677">
    <property type="term" value="F:DNA binding"/>
    <property type="evidence" value="ECO:0007669"/>
    <property type="project" value="UniProtKB-KW"/>
</dbReference>
<comment type="caution">
    <text evidence="10">The sequence shown here is derived from an EMBL/GenBank/DDBJ whole genome shotgun (WGS) entry which is preliminary data.</text>
</comment>
<gene>
    <name evidence="10" type="ORF">ERUC_LOCUS43443</name>
</gene>
<evidence type="ECO:0000256" key="8">
    <source>
        <dbReference type="RuleBase" id="RU367155"/>
    </source>
</evidence>
<dbReference type="PROSITE" id="PS00686">
    <property type="entry name" value="NFYA_HAP2_1"/>
    <property type="match status" value="1"/>
</dbReference>
<dbReference type="AlphaFoldDB" id="A0ABC8M3X1"/>
<accession>A0ABC8M3X1</accession>
<evidence type="ECO:0000313" key="10">
    <source>
        <dbReference type="EMBL" id="CAH8390960.1"/>
    </source>
</evidence>
<sequence length="336" mass="37613">MHNSLSIYLIHMDKKDSFTTSYSTPPHLNSSISWGLPTQSNVHSSAVTESLSLKLHARSIHVLNQDSSSTQSTDQFSTEFASNGDDDADNPSRKISFSTQSDVCSDFEEAQRKGFTNNIRLVSSSYTTGISDIHFALGKPNFSFHYADPRFSGYLPHATVWKPQMVGRVPLPLDLINNEPVFVNAKQFHAIMRRRQQRAKLEAQNKLIKARKPYLHESRHVHALKRPRGSSGRFLNTKKLQESKEPKHDTSIQQKDTKGNMSRFVGHQLQNSKERCGCSATSGSDITSVSDGIDIFGHSEFQLSDCPSQTNPTMYKHGQPNEMHGGGNTHNFSVHI</sequence>
<dbReference type="SMART" id="SM00521">
    <property type="entry name" value="CBF"/>
    <property type="match status" value="1"/>
</dbReference>
<evidence type="ECO:0000256" key="1">
    <source>
        <dbReference type="ARBA" id="ARBA00004123"/>
    </source>
</evidence>
<keyword evidence="5 8" id="KW-0804">Transcription</keyword>
<dbReference type="PROSITE" id="PS51152">
    <property type="entry name" value="NFYA_HAP2_2"/>
    <property type="match status" value="1"/>
</dbReference>
<dbReference type="EMBL" id="CAKOAT010930708">
    <property type="protein sequence ID" value="CAH8390960.1"/>
    <property type="molecule type" value="Genomic_DNA"/>
</dbReference>
<organism evidence="10 11">
    <name type="scientific">Eruca vesicaria subsp. sativa</name>
    <name type="common">Garden rocket</name>
    <name type="synonym">Eruca sativa</name>
    <dbReference type="NCBI Taxonomy" id="29727"/>
    <lineage>
        <taxon>Eukaryota</taxon>
        <taxon>Viridiplantae</taxon>
        <taxon>Streptophyta</taxon>
        <taxon>Embryophyta</taxon>
        <taxon>Tracheophyta</taxon>
        <taxon>Spermatophyta</taxon>
        <taxon>Magnoliopsida</taxon>
        <taxon>eudicotyledons</taxon>
        <taxon>Gunneridae</taxon>
        <taxon>Pentapetalae</taxon>
        <taxon>rosids</taxon>
        <taxon>malvids</taxon>
        <taxon>Brassicales</taxon>
        <taxon>Brassicaceae</taxon>
        <taxon>Brassiceae</taxon>
        <taxon>Eruca</taxon>
    </lineage>
</organism>
<dbReference type="PRINTS" id="PR00616">
    <property type="entry name" value="CCAATSUBUNTB"/>
</dbReference>
<dbReference type="InterPro" id="IPR001289">
    <property type="entry name" value="NFYA"/>
</dbReference>
<feature type="region of interest" description="Disordered" evidence="9">
    <location>
        <begin position="226"/>
        <end position="256"/>
    </location>
</feature>
<protein>
    <recommendedName>
        <fullName evidence="8">Nuclear transcription factor Y subunit</fullName>
    </recommendedName>
</protein>
<feature type="compositionally biased region" description="Low complexity" evidence="9">
    <location>
        <begin position="66"/>
        <end position="78"/>
    </location>
</feature>
<evidence type="ECO:0000256" key="3">
    <source>
        <dbReference type="ARBA" id="ARBA00023125"/>
    </source>
</evidence>
<dbReference type="InterPro" id="IPR018362">
    <property type="entry name" value="CCAAT-binding_factor_CS"/>
</dbReference>
<dbReference type="Proteomes" id="UP001642260">
    <property type="component" value="Unassembled WGS sequence"/>
</dbReference>
<keyword evidence="2 8" id="KW-0805">Transcription regulation</keyword>
<evidence type="ECO:0000313" key="11">
    <source>
        <dbReference type="Proteomes" id="UP001642260"/>
    </source>
</evidence>
<keyword evidence="6 8" id="KW-0539">Nucleus</keyword>
<evidence type="ECO:0000256" key="7">
    <source>
        <dbReference type="ARBA" id="ARBA00025911"/>
    </source>
</evidence>
<dbReference type="PANTHER" id="PTHR12632">
    <property type="entry name" value="TRANSCRIPTION FACTOR NF-Y ALPHA-RELATED"/>
    <property type="match status" value="1"/>
</dbReference>
<evidence type="ECO:0000256" key="5">
    <source>
        <dbReference type="ARBA" id="ARBA00023163"/>
    </source>
</evidence>
<keyword evidence="4" id="KW-0010">Activator</keyword>
<keyword evidence="3 8" id="KW-0238">DNA-binding</keyword>
<dbReference type="Gene3D" id="6.10.250.2430">
    <property type="match status" value="1"/>
</dbReference>
<dbReference type="GO" id="GO:0003700">
    <property type="term" value="F:DNA-binding transcription factor activity"/>
    <property type="evidence" value="ECO:0007669"/>
    <property type="project" value="UniProtKB-UniRule"/>
</dbReference>
<feature type="region of interest" description="Disordered" evidence="9">
    <location>
        <begin position="66"/>
        <end position="95"/>
    </location>
</feature>
<dbReference type="Pfam" id="PF02045">
    <property type="entry name" value="CBFB_NFYA"/>
    <property type="match status" value="1"/>
</dbReference>
<evidence type="ECO:0000256" key="6">
    <source>
        <dbReference type="ARBA" id="ARBA00023242"/>
    </source>
</evidence>